<gene>
    <name evidence="2" type="ORF">T440DRAFT_501354</name>
</gene>
<dbReference type="Gene3D" id="3.40.50.300">
    <property type="entry name" value="P-loop containing nucleotide triphosphate hydrolases"/>
    <property type="match status" value="1"/>
</dbReference>
<reference evidence="2" key="1">
    <citation type="submission" date="2020-01" db="EMBL/GenBank/DDBJ databases">
        <authorList>
            <consortium name="DOE Joint Genome Institute"/>
            <person name="Haridas S."/>
            <person name="Albert R."/>
            <person name="Binder M."/>
            <person name="Bloem J."/>
            <person name="Labutti K."/>
            <person name="Salamov A."/>
            <person name="Andreopoulos B."/>
            <person name="Baker S.E."/>
            <person name="Barry K."/>
            <person name="Bills G."/>
            <person name="Bluhm B.H."/>
            <person name="Cannon C."/>
            <person name="Castanera R."/>
            <person name="Culley D.E."/>
            <person name="Daum C."/>
            <person name="Ezra D."/>
            <person name="Gonzalez J.B."/>
            <person name="Henrissat B."/>
            <person name="Kuo A."/>
            <person name="Liang C."/>
            <person name="Lipzen A."/>
            <person name="Lutzoni F."/>
            <person name="Magnuson J."/>
            <person name="Mondo S."/>
            <person name="Nolan M."/>
            <person name="Ohm R."/>
            <person name="Pangilinan J."/>
            <person name="Park H.-J."/>
            <person name="Ramirez L."/>
            <person name="Alfaro M."/>
            <person name="Sun H."/>
            <person name="Tritt A."/>
            <person name="Yoshinaga Y."/>
            <person name="Zwiers L.-H."/>
            <person name="Turgeon B.G."/>
            <person name="Goodwin S.B."/>
            <person name="Spatafora J.W."/>
            <person name="Crous P.W."/>
            <person name="Grigoriev I.V."/>
        </authorList>
    </citation>
    <scope>NUCLEOTIDE SEQUENCE</scope>
    <source>
        <strain evidence="2">IPT5</strain>
    </source>
</reference>
<dbReference type="SUPFAM" id="SSF53271">
    <property type="entry name" value="PRTase-like"/>
    <property type="match status" value="1"/>
</dbReference>
<dbReference type="GO" id="GO:0006564">
    <property type="term" value="P:L-serine biosynthetic process"/>
    <property type="evidence" value="ECO:0007669"/>
    <property type="project" value="TreeGrafter"/>
</dbReference>
<dbReference type="OrthoDB" id="5416609at2759"/>
<dbReference type="Proteomes" id="UP000799423">
    <property type="component" value="Unassembled WGS sequence"/>
</dbReference>
<dbReference type="InterPro" id="IPR036412">
    <property type="entry name" value="HAD-like_sf"/>
</dbReference>
<dbReference type="Pfam" id="PF12710">
    <property type="entry name" value="HAD"/>
    <property type="match status" value="1"/>
</dbReference>
<dbReference type="GO" id="GO:0000287">
    <property type="term" value="F:magnesium ion binding"/>
    <property type="evidence" value="ECO:0007669"/>
    <property type="project" value="TreeGrafter"/>
</dbReference>
<dbReference type="Gene3D" id="3.40.50.2020">
    <property type="match status" value="1"/>
</dbReference>
<dbReference type="GO" id="GO:0005737">
    <property type="term" value="C:cytoplasm"/>
    <property type="evidence" value="ECO:0007669"/>
    <property type="project" value="TreeGrafter"/>
</dbReference>
<dbReference type="AlphaFoldDB" id="A0A6A7AVU2"/>
<dbReference type="Gene3D" id="3.40.50.1000">
    <property type="entry name" value="HAD superfamily/HAD-like"/>
    <property type="match status" value="1"/>
</dbReference>
<feature type="domain" description="Phosphoribosyltransferase" evidence="1">
    <location>
        <begin position="492"/>
        <end position="685"/>
    </location>
</feature>
<dbReference type="InterPro" id="IPR050582">
    <property type="entry name" value="HAD-like_SerB"/>
</dbReference>
<proteinExistence type="predicted"/>
<keyword evidence="3" id="KW-1185">Reference proteome</keyword>
<organism evidence="2 3">
    <name type="scientific">Plenodomus tracheiphilus IPT5</name>
    <dbReference type="NCBI Taxonomy" id="1408161"/>
    <lineage>
        <taxon>Eukaryota</taxon>
        <taxon>Fungi</taxon>
        <taxon>Dikarya</taxon>
        <taxon>Ascomycota</taxon>
        <taxon>Pezizomycotina</taxon>
        <taxon>Dothideomycetes</taxon>
        <taxon>Pleosporomycetidae</taxon>
        <taxon>Pleosporales</taxon>
        <taxon>Pleosporineae</taxon>
        <taxon>Leptosphaeriaceae</taxon>
        <taxon>Plenodomus</taxon>
    </lineage>
</organism>
<dbReference type="InterPro" id="IPR027417">
    <property type="entry name" value="P-loop_NTPase"/>
</dbReference>
<dbReference type="Pfam" id="PF13207">
    <property type="entry name" value="AAA_17"/>
    <property type="match status" value="1"/>
</dbReference>
<name>A0A6A7AVU2_9PLEO</name>
<sequence length="689" mass="74947">MGPILVPDAAHSSYQAASSAKLKGPKVIGIYGIPGSGKTTLLNELRHLLDATRFSCYEGSEMIAEQIPGGLAAFQKLTDHRKEESRQLAIKKVYNDCAKSGKTAIVAGHFMFWGEEDSLGDVVCTESDLATYTHIIYLNVSSDIIEKRCSNDVARHRKVSSVVHLSNWQQAELGALSLLCHKHNILFSVVDVHQILKGKVKALVLDFDSHDEGFNDDYAKEKLDQAVSSHLSQAKTVMVIDGDRTLTSQDTGTMFWKNAPTHRHCKKGGGPLKTLFGGPLGYSYAAFRQATLLHEEVTSDEMYEEVCQQVASDTVVHPEFLSLLQLVAKLPPVGAIIASCGLRRIWEIVLEKANLQGTVAVIAGGRIADGMVVTAATKATIVTRLQSHHRKKVWAFGDSPLDLQMLQASDQAIVVVTEEHTRSKSMEIALANAIDREALRVLQVVLPSSAPPRLDTKRLPLIDMTRLDFINDLLGPTEQPTGLAISIAADTASKLLATPMRDATVQGPSLREAHERAGWYLAHEQISRIIGLGPCPISHVLGRPTSGSQLANEDQTTIVSLMRGGDAMALGVSKAFPRAMYVHVKVPKDLQYHHLKGQAQVVLVDSVVNTGKSIIECVEAIRCLSPDIRVVIVTGVVQAQCLYRDSIMNKALSTCGRIDLVALRISDTKFTGSGTTDTGNRLFNTTHLA</sequence>
<dbReference type="SUPFAM" id="SSF56784">
    <property type="entry name" value="HAD-like"/>
    <property type="match status" value="1"/>
</dbReference>
<evidence type="ECO:0000313" key="3">
    <source>
        <dbReference type="Proteomes" id="UP000799423"/>
    </source>
</evidence>
<dbReference type="InterPro" id="IPR029057">
    <property type="entry name" value="PRTase-like"/>
</dbReference>
<dbReference type="PANTHER" id="PTHR43344:SF20">
    <property type="entry name" value="URACIL PHOSPHORIBOSYLTRANSFERASE"/>
    <property type="match status" value="1"/>
</dbReference>
<dbReference type="InterPro" id="IPR000836">
    <property type="entry name" value="PRTase_dom"/>
</dbReference>
<dbReference type="InterPro" id="IPR023214">
    <property type="entry name" value="HAD_sf"/>
</dbReference>
<protein>
    <recommendedName>
        <fullName evidence="1">Phosphoribosyltransferase domain-containing protein</fullName>
    </recommendedName>
</protein>
<evidence type="ECO:0000313" key="2">
    <source>
        <dbReference type="EMBL" id="KAF2847213.1"/>
    </source>
</evidence>
<dbReference type="EMBL" id="MU006328">
    <property type="protein sequence ID" value="KAF2847213.1"/>
    <property type="molecule type" value="Genomic_DNA"/>
</dbReference>
<accession>A0A6A7AVU2</accession>
<dbReference type="PANTHER" id="PTHR43344">
    <property type="entry name" value="PHOSPHOSERINE PHOSPHATASE"/>
    <property type="match status" value="1"/>
</dbReference>
<dbReference type="CDD" id="cd06223">
    <property type="entry name" value="PRTases_typeI"/>
    <property type="match status" value="1"/>
</dbReference>
<dbReference type="GO" id="GO:0036424">
    <property type="term" value="F:L-phosphoserine phosphatase activity"/>
    <property type="evidence" value="ECO:0007669"/>
    <property type="project" value="TreeGrafter"/>
</dbReference>
<dbReference type="Pfam" id="PF14681">
    <property type="entry name" value="UPRTase"/>
    <property type="match status" value="1"/>
</dbReference>
<dbReference type="SUPFAM" id="SSF52540">
    <property type="entry name" value="P-loop containing nucleoside triphosphate hydrolases"/>
    <property type="match status" value="1"/>
</dbReference>
<evidence type="ECO:0000259" key="1">
    <source>
        <dbReference type="Pfam" id="PF14681"/>
    </source>
</evidence>